<comment type="caution">
    <text evidence="10">The sequence shown here is derived from an EMBL/GenBank/DDBJ whole genome shotgun (WGS) entry which is preliminary data.</text>
</comment>
<keyword evidence="3" id="KW-0813">Transport</keyword>
<dbReference type="PANTHER" id="PTHR12263:SF0">
    <property type="entry name" value="V-TYPE PROTON ATPASE SUBUNIT"/>
    <property type="match status" value="1"/>
</dbReference>
<evidence type="ECO:0000256" key="5">
    <source>
        <dbReference type="ARBA" id="ARBA00022781"/>
    </source>
</evidence>
<proteinExistence type="inferred from homology"/>
<protein>
    <recommendedName>
        <fullName evidence="12">V-type proton ATPase subunit</fullName>
    </recommendedName>
</protein>
<dbReference type="GO" id="GO:0012505">
    <property type="term" value="C:endomembrane system"/>
    <property type="evidence" value="ECO:0007669"/>
    <property type="project" value="UniProtKB-SubCell"/>
</dbReference>
<comment type="subcellular location">
    <subcellularLocation>
        <location evidence="1">Endomembrane system</location>
        <topology evidence="1">Multi-pass membrane protein</topology>
    </subcellularLocation>
</comment>
<evidence type="ECO:0000256" key="3">
    <source>
        <dbReference type="ARBA" id="ARBA00022448"/>
    </source>
</evidence>
<keyword evidence="6 9" id="KW-1133">Transmembrane helix</keyword>
<evidence type="ECO:0000256" key="1">
    <source>
        <dbReference type="ARBA" id="ARBA00004127"/>
    </source>
</evidence>
<feature type="transmembrane region" description="Helical" evidence="9">
    <location>
        <begin position="41"/>
        <end position="62"/>
    </location>
</feature>
<keyword evidence="4 9" id="KW-0812">Transmembrane</keyword>
<evidence type="ECO:0000256" key="2">
    <source>
        <dbReference type="ARBA" id="ARBA00008328"/>
    </source>
</evidence>
<dbReference type="Pfam" id="PF05493">
    <property type="entry name" value="ATP_synt_H"/>
    <property type="match status" value="1"/>
</dbReference>
<keyword evidence="5" id="KW-0375">Hydrogen ion transport</keyword>
<gene>
    <name evidence="10" type="ORF">CUNI_LOCUS7076</name>
</gene>
<dbReference type="EMBL" id="CAJHNH020001104">
    <property type="protein sequence ID" value="CAG5121518.1"/>
    <property type="molecule type" value="Genomic_DNA"/>
</dbReference>
<name>A0A8S3YZE4_9EUPU</name>
<keyword evidence="11" id="KW-1185">Reference proteome</keyword>
<evidence type="ECO:0000256" key="7">
    <source>
        <dbReference type="ARBA" id="ARBA00023065"/>
    </source>
</evidence>
<evidence type="ECO:0000313" key="10">
    <source>
        <dbReference type="EMBL" id="CAG5121518.1"/>
    </source>
</evidence>
<dbReference type="GO" id="GO:0046961">
    <property type="term" value="F:proton-transporting ATPase activity, rotational mechanism"/>
    <property type="evidence" value="ECO:0007669"/>
    <property type="project" value="InterPro"/>
</dbReference>
<dbReference type="OrthoDB" id="1508846at2759"/>
<feature type="transmembrane region" description="Helical" evidence="9">
    <location>
        <begin position="6"/>
        <end position="29"/>
    </location>
</feature>
<reference evidence="10" key="1">
    <citation type="submission" date="2021-04" db="EMBL/GenBank/DDBJ databases">
        <authorList>
            <consortium name="Molecular Ecology Group"/>
        </authorList>
    </citation>
    <scope>NUCLEOTIDE SEQUENCE</scope>
</reference>
<evidence type="ECO:0008006" key="12">
    <source>
        <dbReference type="Google" id="ProtNLM"/>
    </source>
</evidence>
<evidence type="ECO:0000256" key="6">
    <source>
        <dbReference type="ARBA" id="ARBA00022989"/>
    </source>
</evidence>
<evidence type="ECO:0000256" key="9">
    <source>
        <dbReference type="SAM" id="Phobius"/>
    </source>
</evidence>
<evidence type="ECO:0000256" key="8">
    <source>
        <dbReference type="ARBA" id="ARBA00023136"/>
    </source>
</evidence>
<dbReference type="InterPro" id="IPR008389">
    <property type="entry name" value="ATPase_V0-cplx_e1/e2_su"/>
</dbReference>
<organism evidence="10 11">
    <name type="scientific">Candidula unifasciata</name>
    <dbReference type="NCBI Taxonomy" id="100452"/>
    <lineage>
        <taxon>Eukaryota</taxon>
        <taxon>Metazoa</taxon>
        <taxon>Spiralia</taxon>
        <taxon>Lophotrochozoa</taxon>
        <taxon>Mollusca</taxon>
        <taxon>Gastropoda</taxon>
        <taxon>Heterobranchia</taxon>
        <taxon>Euthyneura</taxon>
        <taxon>Panpulmonata</taxon>
        <taxon>Eupulmonata</taxon>
        <taxon>Stylommatophora</taxon>
        <taxon>Helicina</taxon>
        <taxon>Helicoidea</taxon>
        <taxon>Geomitridae</taxon>
        <taxon>Candidula</taxon>
    </lineage>
</organism>
<dbReference type="GO" id="GO:0033179">
    <property type="term" value="C:proton-transporting V-type ATPase, V0 domain"/>
    <property type="evidence" value="ECO:0007669"/>
    <property type="project" value="InterPro"/>
</dbReference>
<comment type="similarity">
    <text evidence="2">Belongs to the V-ATPase e1/e2 subunit family.</text>
</comment>
<keyword evidence="8 9" id="KW-0472">Membrane</keyword>
<sequence length="83" mass="9204">MAETGLSFGILSAVWAFVGIVLPIIIHFVMAKSPNRGIVQICLILTAVCCYIFWITTFISQLNPLIGPELPSGLIRMIQLEWN</sequence>
<evidence type="ECO:0000313" key="11">
    <source>
        <dbReference type="Proteomes" id="UP000678393"/>
    </source>
</evidence>
<dbReference type="Proteomes" id="UP000678393">
    <property type="component" value="Unassembled WGS sequence"/>
</dbReference>
<dbReference type="PANTHER" id="PTHR12263">
    <property type="entry name" value="VACUOLAR ATP SYNTHASE SUBUNIT H"/>
    <property type="match status" value="1"/>
</dbReference>
<dbReference type="AlphaFoldDB" id="A0A8S3YZE4"/>
<accession>A0A8S3YZE4</accession>
<evidence type="ECO:0000256" key="4">
    <source>
        <dbReference type="ARBA" id="ARBA00022692"/>
    </source>
</evidence>
<keyword evidence="7" id="KW-0406">Ion transport</keyword>